<comment type="caution">
    <text evidence="6">The sequence shown here is derived from an EMBL/GenBank/DDBJ whole genome shotgun (WGS) entry which is preliminary data.</text>
</comment>
<feature type="binding site" evidence="5">
    <location>
        <position position="80"/>
    </location>
    <ligand>
        <name>Mg(2+)</name>
        <dbReference type="ChEBI" id="CHEBI:18420"/>
        <label>1</label>
        <note>catalytic</note>
    </ligand>
</feature>
<evidence type="ECO:0000256" key="4">
    <source>
        <dbReference type="ARBA" id="ARBA00022842"/>
    </source>
</evidence>
<keyword evidence="2 5" id="KW-0479">Metal-binding</keyword>
<organism evidence="6 7">
    <name type="scientific">Candidatus Curtissbacteria bacterium GW2011_GWA1_40_16</name>
    <dbReference type="NCBI Taxonomy" id="1618405"/>
    <lineage>
        <taxon>Bacteria</taxon>
        <taxon>Candidatus Curtissiibacteriota</taxon>
    </lineage>
</organism>
<dbReference type="FunFam" id="3.30.540.10:FF:000003">
    <property type="entry name" value="Inositol-1-monophosphatase"/>
    <property type="match status" value="1"/>
</dbReference>
<dbReference type="EMBL" id="LBYI01000052">
    <property type="protein sequence ID" value="KKR47951.1"/>
    <property type="molecule type" value="Genomic_DNA"/>
</dbReference>
<dbReference type="Pfam" id="PF00459">
    <property type="entry name" value="Inositol_P"/>
    <property type="match status" value="1"/>
</dbReference>
<dbReference type="GO" id="GO:0008934">
    <property type="term" value="F:inositol monophosphate 1-phosphatase activity"/>
    <property type="evidence" value="ECO:0007669"/>
    <property type="project" value="TreeGrafter"/>
</dbReference>
<evidence type="ECO:0000256" key="5">
    <source>
        <dbReference type="PIRSR" id="PIRSR600760-2"/>
    </source>
</evidence>
<dbReference type="InterPro" id="IPR000760">
    <property type="entry name" value="Inositol_monophosphatase-like"/>
</dbReference>
<dbReference type="InterPro" id="IPR020583">
    <property type="entry name" value="Inositol_monoP_metal-BS"/>
</dbReference>
<evidence type="ECO:0000256" key="3">
    <source>
        <dbReference type="ARBA" id="ARBA00022801"/>
    </source>
</evidence>
<evidence type="ECO:0000313" key="7">
    <source>
        <dbReference type="Proteomes" id="UP000034531"/>
    </source>
</evidence>
<accession>A0A0G0RDI0</accession>
<comment type="cofactor">
    <cofactor evidence="1 5">
        <name>Mg(2+)</name>
        <dbReference type="ChEBI" id="CHEBI:18420"/>
    </cofactor>
</comment>
<dbReference type="PROSITE" id="PS00630">
    <property type="entry name" value="IMP_2"/>
    <property type="match status" value="1"/>
</dbReference>
<feature type="binding site" evidence="5">
    <location>
        <position position="62"/>
    </location>
    <ligand>
        <name>Mg(2+)</name>
        <dbReference type="ChEBI" id="CHEBI:18420"/>
        <label>1</label>
        <note>catalytic</note>
    </ligand>
</feature>
<dbReference type="PANTHER" id="PTHR20854:SF4">
    <property type="entry name" value="INOSITOL-1-MONOPHOSPHATASE-RELATED"/>
    <property type="match status" value="1"/>
</dbReference>
<feature type="binding site" evidence="5">
    <location>
        <position position="202"/>
    </location>
    <ligand>
        <name>Mg(2+)</name>
        <dbReference type="ChEBI" id="CHEBI:18420"/>
        <label>1</label>
        <note>catalytic</note>
    </ligand>
</feature>
<keyword evidence="4 5" id="KW-0460">Magnesium</keyword>
<name>A0A0G0RDI0_9BACT</name>
<dbReference type="Gene3D" id="3.40.190.80">
    <property type="match status" value="1"/>
</dbReference>
<evidence type="ECO:0000313" key="6">
    <source>
        <dbReference type="EMBL" id="KKR47951.1"/>
    </source>
</evidence>
<dbReference type="Gene3D" id="3.30.540.10">
    <property type="entry name" value="Fructose-1,6-Bisphosphatase, subunit A, domain 1"/>
    <property type="match status" value="1"/>
</dbReference>
<protein>
    <recommendedName>
        <fullName evidence="8">Inositol-phosphate phosphatase</fullName>
    </recommendedName>
</protein>
<dbReference type="Proteomes" id="UP000034531">
    <property type="component" value="Unassembled WGS sequence"/>
</dbReference>
<dbReference type="GO" id="GO:0007165">
    <property type="term" value="P:signal transduction"/>
    <property type="evidence" value="ECO:0007669"/>
    <property type="project" value="TreeGrafter"/>
</dbReference>
<proteinExistence type="predicted"/>
<dbReference type="PRINTS" id="PR00377">
    <property type="entry name" value="IMPHPHTASES"/>
</dbReference>
<evidence type="ECO:0000256" key="1">
    <source>
        <dbReference type="ARBA" id="ARBA00001946"/>
    </source>
</evidence>
<feature type="binding site" evidence="5">
    <location>
        <position position="81"/>
    </location>
    <ligand>
        <name>Mg(2+)</name>
        <dbReference type="ChEBI" id="CHEBI:18420"/>
        <label>1</label>
        <note>catalytic</note>
    </ligand>
</feature>
<dbReference type="GO" id="GO:0006020">
    <property type="term" value="P:inositol metabolic process"/>
    <property type="evidence" value="ECO:0007669"/>
    <property type="project" value="TreeGrafter"/>
</dbReference>
<feature type="binding site" evidence="5">
    <location>
        <position position="78"/>
    </location>
    <ligand>
        <name>Mg(2+)</name>
        <dbReference type="ChEBI" id="CHEBI:18420"/>
        <label>1</label>
        <note>catalytic</note>
    </ligand>
</feature>
<dbReference type="GO" id="GO:0046854">
    <property type="term" value="P:phosphatidylinositol phosphate biosynthetic process"/>
    <property type="evidence" value="ECO:0007669"/>
    <property type="project" value="InterPro"/>
</dbReference>
<gene>
    <name evidence="6" type="ORF">UT84_C0052G0004</name>
</gene>
<dbReference type="InterPro" id="IPR020550">
    <property type="entry name" value="Inositol_monophosphatase_CS"/>
</dbReference>
<dbReference type="PANTHER" id="PTHR20854">
    <property type="entry name" value="INOSITOL MONOPHOSPHATASE"/>
    <property type="match status" value="1"/>
</dbReference>
<reference evidence="6 7" key="1">
    <citation type="journal article" date="2015" name="Nature">
        <title>rRNA introns, odd ribosomes, and small enigmatic genomes across a large radiation of phyla.</title>
        <authorList>
            <person name="Brown C.T."/>
            <person name="Hug L.A."/>
            <person name="Thomas B.C."/>
            <person name="Sharon I."/>
            <person name="Castelle C.J."/>
            <person name="Singh A."/>
            <person name="Wilkins M.J."/>
            <person name="Williams K.H."/>
            <person name="Banfield J.F."/>
        </authorList>
    </citation>
    <scope>NUCLEOTIDE SEQUENCE [LARGE SCALE GENOMIC DNA]</scope>
</reference>
<dbReference type="GO" id="GO:0046872">
    <property type="term" value="F:metal ion binding"/>
    <property type="evidence" value="ECO:0007669"/>
    <property type="project" value="UniProtKB-KW"/>
</dbReference>
<dbReference type="PROSITE" id="PS00629">
    <property type="entry name" value="IMP_1"/>
    <property type="match status" value="1"/>
</dbReference>
<sequence>MLDVAVDAAKKAGDLAYRYFKTHPKVTYKPDNSPVTKADIEVEKLIRKIIAKNFPDHGIIGEELPPVNPKAKYQWIIDPIDGTRDYVRNFPYWAVFVAVLEDKEPLISVVYFPVAQDLLIAQKSEGAFVNSKRVRVSKTQNLKEAYVCFGTIKRFIQFNRIDQLTKICTVARAARSYGNLNLKFFLEGKADVILEPYGAIYDFAAPALLIEEAGGKFTDFDGKFSLTSGNAIATNGLLHNQVIKILNG</sequence>
<dbReference type="SUPFAM" id="SSF56655">
    <property type="entry name" value="Carbohydrate phosphatase"/>
    <property type="match status" value="1"/>
</dbReference>
<evidence type="ECO:0000256" key="2">
    <source>
        <dbReference type="ARBA" id="ARBA00022723"/>
    </source>
</evidence>
<keyword evidence="3" id="KW-0378">Hydrolase</keyword>
<evidence type="ECO:0008006" key="8">
    <source>
        <dbReference type="Google" id="ProtNLM"/>
    </source>
</evidence>
<dbReference type="AlphaFoldDB" id="A0A0G0RDI0"/>